<evidence type="ECO:0000256" key="6">
    <source>
        <dbReference type="SAM" id="MobiDB-lite"/>
    </source>
</evidence>
<feature type="transmembrane region" description="Helical" evidence="7">
    <location>
        <begin position="294"/>
        <end position="316"/>
    </location>
</feature>
<evidence type="ECO:0000313" key="10">
    <source>
        <dbReference type="Proteomes" id="UP000008141"/>
    </source>
</evidence>
<dbReference type="GeneID" id="17358896"/>
<comment type="subcellular location">
    <subcellularLocation>
        <location evidence="1">Membrane</location>
        <topology evidence="1">Multi-pass membrane protein</topology>
    </subcellularLocation>
</comment>
<dbReference type="PANTHER" id="PTHR10582">
    <property type="entry name" value="TRANSIENT RECEPTOR POTENTIAL ION CHANNEL PROTEIN"/>
    <property type="match status" value="1"/>
</dbReference>
<evidence type="ECO:0000259" key="8">
    <source>
        <dbReference type="Pfam" id="PF00520"/>
    </source>
</evidence>
<gene>
    <name evidence="9" type="ORF">CHLNCDRAFT_137722</name>
</gene>
<dbReference type="InterPro" id="IPR005821">
    <property type="entry name" value="Ion_trans_dom"/>
</dbReference>
<evidence type="ECO:0000256" key="5">
    <source>
        <dbReference type="ARBA" id="ARBA00023136"/>
    </source>
</evidence>
<feature type="transmembrane region" description="Helical" evidence="7">
    <location>
        <begin position="189"/>
        <end position="209"/>
    </location>
</feature>
<reference evidence="9 10" key="1">
    <citation type="journal article" date="2010" name="Plant Cell">
        <title>The Chlorella variabilis NC64A genome reveals adaptation to photosymbiosis, coevolution with viruses, and cryptic sex.</title>
        <authorList>
            <person name="Blanc G."/>
            <person name="Duncan G."/>
            <person name="Agarkova I."/>
            <person name="Borodovsky M."/>
            <person name="Gurnon J."/>
            <person name="Kuo A."/>
            <person name="Lindquist E."/>
            <person name="Lucas S."/>
            <person name="Pangilinan J."/>
            <person name="Polle J."/>
            <person name="Salamov A."/>
            <person name="Terry A."/>
            <person name="Yamada T."/>
            <person name="Dunigan D.D."/>
            <person name="Grigoriev I.V."/>
            <person name="Claverie J.M."/>
            <person name="Van Etten J.L."/>
        </authorList>
    </citation>
    <scope>NUCLEOTIDE SEQUENCE [LARGE SCALE GENOMIC DNA]</scope>
    <source>
        <strain evidence="9 10">NC64A</strain>
    </source>
</reference>
<dbReference type="GO" id="GO:0005886">
    <property type="term" value="C:plasma membrane"/>
    <property type="evidence" value="ECO:0007669"/>
    <property type="project" value="TreeGrafter"/>
</dbReference>
<keyword evidence="3" id="KW-0677">Repeat</keyword>
<feature type="region of interest" description="Disordered" evidence="6">
    <location>
        <begin position="584"/>
        <end position="607"/>
    </location>
</feature>
<dbReference type="InterPro" id="IPR024862">
    <property type="entry name" value="TRPV"/>
</dbReference>
<keyword evidence="2 7" id="KW-0812">Transmembrane</keyword>
<keyword evidence="4 7" id="KW-1133">Transmembrane helix</keyword>
<feature type="compositionally biased region" description="Pro residues" evidence="6">
    <location>
        <begin position="479"/>
        <end position="493"/>
    </location>
</feature>
<dbReference type="EMBL" id="GL433836">
    <property type="protein sequence ID" value="EFN59325.1"/>
    <property type="molecule type" value="Genomic_DNA"/>
</dbReference>
<feature type="compositionally biased region" description="Low complexity" evidence="6">
    <location>
        <begin position="463"/>
        <end position="478"/>
    </location>
</feature>
<feature type="compositionally biased region" description="Low complexity" evidence="6">
    <location>
        <begin position="593"/>
        <end position="607"/>
    </location>
</feature>
<dbReference type="InParanoid" id="E1Z4C5"/>
<dbReference type="GO" id="GO:0005216">
    <property type="term" value="F:monoatomic ion channel activity"/>
    <property type="evidence" value="ECO:0007669"/>
    <property type="project" value="InterPro"/>
</dbReference>
<name>E1Z4C5_CHLVA</name>
<evidence type="ECO:0000256" key="2">
    <source>
        <dbReference type="ARBA" id="ARBA00022692"/>
    </source>
</evidence>
<feature type="domain" description="Ion transport" evidence="8">
    <location>
        <begin position="265"/>
        <end position="396"/>
    </location>
</feature>
<dbReference type="PANTHER" id="PTHR10582:SF2">
    <property type="entry name" value="INACTIVE"/>
    <property type="match status" value="1"/>
</dbReference>
<dbReference type="Proteomes" id="UP000008141">
    <property type="component" value="Unassembled WGS sequence"/>
</dbReference>
<evidence type="ECO:0000256" key="3">
    <source>
        <dbReference type="ARBA" id="ARBA00022737"/>
    </source>
</evidence>
<organism evidence="10">
    <name type="scientific">Chlorella variabilis</name>
    <name type="common">Green alga</name>
    <dbReference type="NCBI Taxonomy" id="554065"/>
    <lineage>
        <taxon>Eukaryota</taxon>
        <taxon>Viridiplantae</taxon>
        <taxon>Chlorophyta</taxon>
        <taxon>core chlorophytes</taxon>
        <taxon>Trebouxiophyceae</taxon>
        <taxon>Chlorellales</taxon>
        <taxon>Chlorellaceae</taxon>
        <taxon>Chlorella clade</taxon>
        <taxon>Chlorella</taxon>
    </lineage>
</organism>
<protein>
    <recommendedName>
        <fullName evidence="8">Ion transport domain-containing protein</fullName>
    </recommendedName>
</protein>
<dbReference type="Gene3D" id="1.10.287.70">
    <property type="match status" value="1"/>
</dbReference>
<dbReference type="Pfam" id="PF00520">
    <property type="entry name" value="Ion_trans"/>
    <property type="match status" value="1"/>
</dbReference>
<dbReference type="AlphaFoldDB" id="E1Z4C5"/>
<evidence type="ECO:0000256" key="4">
    <source>
        <dbReference type="ARBA" id="ARBA00022989"/>
    </source>
</evidence>
<evidence type="ECO:0000313" key="9">
    <source>
        <dbReference type="EMBL" id="EFN59325.1"/>
    </source>
</evidence>
<dbReference type="OrthoDB" id="10569877at2759"/>
<feature type="transmembrane region" description="Helical" evidence="7">
    <location>
        <begin position="221"/>
        <end position="241"/>
    </location>
</feature>
<feature type="region of interest" description="Disordered" evidence="6">
    <location>
        <begin position="461"/>
        <end position="510"/>
    </location>
</feature>
<feature type="transmembrane region" description="Helical" evidence="7">
    <location>
        <begin position="328"/>
        <end position="345"/>
    </location>
</feature>
<keyword evidence="5 7" id="KW-0472">Membrane</keyword>
<feature type="transmembrane region" description="Helical" evidence="7">
    <location>
        <begin position="253"/>
        <end position="271"/>
    </location>
</feature>
<evidence type="ECO:0000256" key="1">
    <source>
        <dbReference type="ARBA" id="ARBA00004141"/>
    </source>
</evidence>
<keyword evidence="10" id="KW-1185">Reference proteome</keyword>
<feature type="transmembrane region" description="Helical" evidence="7">
    <location>
        <begin position="357"/>
        <end position="383"/>
    </location>
</feature>
<dbReference type="RefSeq" id="XP_005851427.1">
    <property type="nucleotide sequence ID" value="XM_005851365.1"/>
</dbReference>
<dbReference type="KEGG" id="cvr:CHLNCDRAFT_137722"/>
<evidence type="ECO:0000256" key="7">
    <source>
        <dbReference type="SAM" id="Phobius"/>
    </source>
</evidence>
<sequence>MAGAGTSEQREALLGDARHSELWAHVVAMPAKEGPSVQELIRSSPNAVIATLQQSGVQKVAEFTLPDKLVLGRLGEDKLATLGAQEAELADYEAAWRQELGPCCAAGRGRGGKAAAAAAGAAPGEEWCSEIPVSTYVVSVRDAAAPAGRGLLRPLIRRWQAGGCGAATFQLPAVQAVIDWKWRFCRKMLVGELALFVVWLVAVYTWAMAQRVQDAQLSLPALLATWHGRVAVAAELAAIVVLHLGRMPFGPRILPVVGAVQCVLLLFRLQFYSRVFPATRFAFVDDLKEVLRDLRSYICFMVLVMAGFGSAFYVLFGEDRARGDGQREFAGLGRSFITMVSWVAGDPNLTLLYGPHVAHPLAACLLGVSFIFCFTMVFMTLLVSLMTTTLQKVTQDVEARQLLSKAMVIDELENAAPSLLRRLWPQMHPRYLHALRIDPDKLDAIKLDRLWKSLGDEEAEGLQGRSSAAAASAGAPPLAATPPKPTPQPPRPPHQLHRLPPAPDPALPSIRWRGGSLLDAYLGQGGGSPDTYQRMLLEGEGTDAASEGPGGSGGDVASELAGLREEVKELRQLLVAAVGIVAGGAGGSGGSAGPAAPAGPEAGARDT</sequence>
<accession>E1Z4C5</accession>
<proteinExistence type="predicted"/>
<dbReference type="GO" id="GO:0098703">
    <property type="term" value="P:calcium ion import across plasma membrane"/>
    <property type="evidence" value="ECO:0007669"/>
    <property type="project" value="TreeGrafter"/>
</dbReference>